<reference evidence="2 3" key="1">
    <citation type="submission" date="2020-07" db="EMBL/GenBank/DDBJ databases">
        <title>Huge and variable diversity of episymbiotic CPR bacteria and DPANN archaea in groundwater ecosystems.</title>
        <authorList>
            <person name="He C.Y."/>
            <person name="Keren R."/>
            <person name="Whittaker M."/>
            <person name="Farag I.F."/>
            <person name="Doudna J."/>
            <person name="Cate J.H.D."/>
            <person name="Banfield J.F."/>
        </authorList>
    </citation>
    <scope>NUCLEOTIDE SEQUENCE [LARGE SCALE GENOMIC DNA]</scope>
    <source>
        <strain evidence="2">NC_groundwater_70_Ag_B-0.1um_54_66</strain>
    </source>
</reference>
<proteinExistence type="predicted"/>
<dbReference type="AlphaFoldDB" id="A0A7T5R126"/>
<dbReference type="InterPro" id="IPR009656">
    <property type="entry name" value="PHB_depo_C"/>
</dbReference>
<dbReference type="PIRSF" id="PIRSF020818">
    <property type="entry name" value="PHB_depoly_PhaZ"/>
    <property type="match status" value="1"/>
</dbReference>
<dbReference type="EMBL" id="CP066681">
    <property type="protein sequence ID" value="QQG35564.1"/>
    <property type="molecule type" value="Genomic_DNA"/>
</dbReference>
<organism evidence="2 3">
    <name type="scientific">Micavibrio aeruginosavorus</name>
    <dbReference type="NCBI Taxonomy" id="349221"/>
    <lineage>
        <taxon>Bacteria</taxon>
        <taxon>Pseudomonadati</taxon>
        <taxon>Bdellovibrionota</taxon>
        <taxon>Bdellovibrionia</taxon>
        <taxon>Bdellovibrionales</taxon>
        <taxon>Pseudobdellovibrionaceae</taxon>
        <taxon>Micavibrio</taxon>
    </lineage>
</organism>
<dbReference type="NCBIfam" id="TIGR01849">
    <property type="entry name" value="PHB_depoly_PhaZ"/>
    <property type="match status" value="1"/>
</dbReference>
<evidence type="ECO:0000259" key="1">
    <source>
        <dbReference type="Pfam" id="PF06850"/>
    </source>
</evidence>
<dbReference type="InterPro" id="IPR029058">
    <property type="entry name" value="AB_hydrolase_fold"/>
</dbReference>
<dbReference type="Pfam" id="PF06850">
    <property type="entry name" value="PHB_depo_C"/>
    <property type="match status" value="1"/>
</dbReference>
<dbReference type="PANTHER" id="PTHR36837:SF4">
    <property type="entry name" value="BLR0908 PROTEIN"/>
    <property type="match status" value="1"/>
</dbReference>
<protein>
    <submittedName>
        <fullName evidence="2">Polyhydroxyalkanoate depolymerase</fullName>
    </submittedName>
</protein>
<feature type="domain" description="PHB de-polymerase C-terminal" evidence="1">
    <location>
        <begin position="215"/>
        <end position="401"/>
    </location>
</feature>
<dbReference type="SUPFAM" id="SSF53474">
    <property type="entry name" value="alpha/beta-Hydrolases"/>
    <property type="match status" value="1"/>
</dbReference>
<dbReference type="Proteomes" id="UP000595362">
    <property type="component" value="Chromosome"/>
</dbReference>
<evidence type="ECO:0000313" key="3">
    <source>
        <dbReference type="Proteomes" id="UP000595362"/>
    </source>
</evidence>
<dbReference type="Gene3D" id="3.40.50.1820">
    <property type="entry name" value="alpha/beta hydrolase"/>
    <property type="match status" value="1"/>
</dbReference>
<name>A0A7T5R126_9BACT</name>
<gene>
    <name evidence="2" type="primary">phaZ</name>
    <name evidence="2" type="ORF">HYS17_08525</name>
</gene>
<accession>A0A7T5R126</accession>
<dbReference type="PANTHER" id="PTHR36837">
    <property type="entry name" value="POLY(3-HYDROXYALKANOATE) POLYMERASE SUBUNIT PHAC"/>
    <property type="match status" value="1"/>
</dbReference>
<sequence>MFVYQAHEYLSQSLKATFNAAAQALALQGKLVKFFSPKADPSCDELAHNLMSSARILEHIGSEHPPAAFGLKTTKINGQDCSVSEETLVDKPFGRLLHFKCEPPGPAARHVPKILLLAPISGHKATILRDTVRDLLPDSDVYVAEWKDAREVPLKQGFFDLDTYFDYVQDYLHEIGPQAHLIGISQSTVPALSVTSLMAARKDPCTPMSMTLMCGPIDPSIKETEVSRLTRQQGIDWLRQNVIMPVPQGYAGAGRPVYPGFVQSAGIMMVAPQKQHQHPLHTINELFRGQGEKLDADAPYYLQMIEDIFIKRRLARGTLTSRNEKIDPGKIDRTGLLVVEGSNDNITAPGQTKAAHDLCKGIPDHLRDYQLVVGAGHYDVFSGPLWESNISNKIKYFIRKIAAFEGIAYDPPQVAALSKAAPIQSQKPALAA</sequence>
<dbReference type="InterPro" id="IPR010915">
    <property type="entry name" value="PHB_depoly_PhaZ"/>
</dbReference>
<dbReference type="InterPro" id="IPR051321">
    <property type="entry name" value="PHA/PHB_synthase"/>
</dbReference>
<evidence type="ECO:0000313" key="2">
    <source>
        <dbReference type="EMBL" id="QQG35564.1"/>
    </source>
</evidence>